<organism evidence="1 2">
    <name type="scientific">Streptomyces roseochromogenus subsp. oscitans DS 12.976</name>
    <dbReference type="NCBI Taxonomy" id="1352936"/>
    <lineage>
        <taxon>Bacteria</taxon>
        <taxon>Bacillati</taxon>
        <taxon>Actinomycetota</taxon>
        <taxon>Actinomycetes</taxon>
        <taxon>Kitasatosporales</taxon>
        <taxon>Streptomycetaceae</taxon>
        <taxon>Streptomyces</taxon>
    </lineage>
</organism>
<keyword evidence="2" id="KW-1185">Reference proteome</keyword>
<dbReference type="AlphaFoldDB" id="V6K5S8"/>
<dbReference type="PATRIC" id="fig|1352936.5.peg.5374"/>
<protein>
    <submittedName>
        <fullName evidence="1">Uncharacterized protein</fullName>
    </submittedName>
</protein>
<dbReference type="Proteomes" id="UP000017984">
    <property type="component" value="Chromosome"/>
</dbReference>
<name>V6K5S8_STRRC</name>
<sequence>MLALILTVIAERDSVAVNEVPLAKIRYELDDPAVLHQTLNDHCPPQPDPADTDWYFTAPKWPQDRTASVPVQQRRAWAMANAQGPETYPRWIPASHRPIEYADAHMESFYHRSVDVLSSTVDKPLLAECGGIARMSTVEITGGVYDGACGRVYGPVWGRDDDARAVTTPASYKVSYEYQSVLIPAELVRPST</sequence>
<dbReference type="STRING" id="1352936.M878_25765"/>
<dbReference type="HOGENOM" id="CLU_1414483_0_0_11"/>
<proteinExistence type="predicted"/>
<gene>
    <name evidence="1" type="ORF">M878_25765</name>
</gene>
<comment type="caution">
    <text evidence="1">The sequence shown here is derived from an EMBL/GenBank/DDBJ whole genome shotgun (WGS) entry which is preliminary data.</text>
</comment>
<reference evidence="1 2" key="1">
    <citation type="journal article" date="2014" name="Genome Announc.">
        <title>Draft Genome Sequence of Streptomyces roseochromogenes subsp. oscitans DS 12.976, Producer of the Aminocoumarin Antibiotic Clorobiocin.</title>
        <authorList>
            <person name="Ruckert C."/>
            <person name="Kalinowski J."/>
            <person name="Heide L."/>
            <person name="Apel A.K."/>
        </authorList>
    </citation>
    <scope>NUCLEOTIDE SEQUENCE [LARGE SCALE GENOMIC DNA]</scope>
    <source>
        <strain evidence="1 2">DS 12.976</strain>
    </source>
</reference>
<accession>V6K5S8</accession>
<dbReference type="EMBL" id="AWQX01000214">
    <property type="protein sequence ID" value="EST27408.1"/>
    <property type="molecule type" value="Genomic_DNA"/>
</dbReference>
<evidence type="ECO:0000313" key="2">
    <source>
        <dbReference type="Proteomes" id="UP000017984"/>
    </source>
</evidence>
<evidence type="ECO:0000313" key="1">
    <source>
        <dbReference type="EMBL" id="EST27408.1"/>
    </source>
</evidence>